<dbReference type="GO" id="GO:0000166">
    <property type="term" value="F:nucleotide binding"/>
    <property type="evidence" value="ECO:0007669"/>
    <property type="project" value="UniProtKB-KW"/>
</dbReference>
<keyword evidence="5 10" id="KW-0378">Hydrolase</keyword>
<dbReference type="CDD" id="cd00515">
    <property type="entry name" value="HAM1"/>
    <property type="match status" value="1"/>
</dbReference>
<comment type="similarity">
    <text evidence="1 10 11">Belongs to the HAM1 NTPase family.</text>
</comment>
<dbReference type="GO" id="GO:0036222">
    <property type="term" value="F:XTP diphosphatase activity"/>
    <property type="evidence" value="ECO:0007669"/>
    <property type="project" value="UniProtKB-UniRule"/>
</dbReference>
<feature type="binding site" evidence="10">
    <location>
        <position position="84"/>
    </location>
    <ligand>
        <name>Mg(2+)</name>
        <dbReference type="ChEBI" id="CHEBI:18420"/>
    </ligand>
</feature>
<dbReference type="FunFam" id="3.90.950.10:FF:000001">
    <property type="entry name" value="dITP/XTP pyrophosphatase"/>
    <property type="match status" value="1"/>
</dbReference>
<dbReference type="PANTHER" id="PTHR11067">
    <property type="entry name" value="INOSINE TRIPHOSPHATE PYROPHOSPHATASE/HAM1 PROTEIN"/>
    <property type="match status" value="1"/>
</dbReference>
<dbReference type="GO" id="GO:0005829">
    <property type="term" value="C:cytosol"/>
    <property type="evidence" value="ECO:0007669"/>
    <property type="project" value="TreeGrafter"/>
</dbReference>
<dbReference type="HAMAP" id="MF_01405">
    <property type="entry name" value="Non_canon_purine_NTPase"/>
    <property type="match status" value="1"/>
</dbReference>
<feature type="active site" description="Proton acceptor" evidence="10">
    <location>
        <position position="84"/>
    </location>
</feature>
<comment type="function">
    <text evidence="10">Pyrophosphatase that catalyzes the hydrolysis of nucleoside triphosphates to their monophosphate derivatives, with a high preference for the non-canonical purine nucleotides XTP (xanthosine triphosphate), dITP (deoxyinosine triphosphate) and ITP. Seems to function as a house-cleaning enzyme that removes non-canonical purine nucleotides from the nucleotide pool, thus preventing their incorporation into DNA/RNA and avoiding chromosomal lesions.</text>
</comment>
<evidence type="ECO:0000256" key="5">
    <source>
        <dbReference type="ARBA" id="ARBA00022801"/>
    </source>
</evidence>
<evidence type="ECO:0000256" key="11">
    <source>
        <dbReference type="RuleBase" id="RU003781"/>
    </source>
</evidence>
<name>A0A3S0L5Y2_CHLPH</name>
<comment type="subunit">
    <text evidence="2 10">Homodimer.</text>
</comment>
<evidence type="ECO:0000313" key="12">
    <source>
        <dbReference type="EMBL" id="RTY38466.1"/>
    </source>
</evidence>
<feature type="binding site" evidence="10">
    <location>
        <begin position="176"/>
        <end position="179"/>
    </location>
    <ligand>
        <name>substrate</name>
    </ligand>
</feature>
<dbReference type="PANTHER" id="PTHR11067:SF9">
    <property type="entry name" value="INOSINE TRIPHOSPHATE PYROPHOSPHATASE"/>
    <property type="match status" value="1"/>
</dbReference>
<evidence type="ECO:0000256" key="2">
    <source>
        <dbReference type="ARBA" id="ARBA00011738"/>
    </source>
</evidence>
<protein>
    <recommendedName>
        <fullName evidence="10">dITP/XTP pyrophosphatase</fullName>
        <ecNumber evidence="10">3.6.1.66</ecNumber>
    </recommendedName>
    <alternativeName>
        <fullName evidence="10">Non-canonical purine NTP pyrophosphatase</fullName>
    </alternativeName>
    <alternativeName>
        <fullName evidence="10">Non-standard purine NTP pyrophosphatase</fullName>
    </alternativeName>
    <alternativeName>
        <fullName evidence="10">Nucleoside-triphosphate diphosphatase</fullName>
    </alternativeName>
    <alternativeName>
        <fullName evidence="10">Nucleoside-triphosphate pyrophosphatase</fullName>
        <shortName evidence="10">NTPase</shortName>
    </alternativeName>
</protein>
<dbReference type="NCBIfam" id="NF011401">
    <property type="entry name" value="PRK14826.1"/>
    <property type="match status" value="1"/>
</dbReference>
<dbReference type="AlphaFoldDB" id="A0A3S0L5Y2"/>
<dbReference type="GO" id="GO:0017111">
    <property type="term" value="F:ribonucleoside triphosphate phosphatase activity"/>
    <property type="evidence" value="ECO:0007669"/>
    <property type="project" value="InterPro"/>
</dbReference>
<evidence type="ECO:0000256" key="1">
    <source>
        <dbReference type="ARBA" id="ARBA00008023"/>
    </source>
</evidence>
<feature type="binding site" evidence="10">
    <location>
        <begin position="15"/>
        <end position="20"/>
    </location>
    <ligand>
        <name>substrate</name>
    </ligand>
</feature>
<evidence type="ECO:0000256" key="4">
    <source>
        <dbReference type="ARBA" id="ARBA00022741"/>
    </source>
</evidence>
<keyword evidence="4 10" id="KW-0547">Nucleotide-binding</keyword>
<dbReference type="GO" id="GO:0009117">
    <property type="term" value="P:nucleotide metabolic process"/>
    <property type="evidence" value="ECO:0007669"/>
    <property type="project" value="UniProtKB-KW"/>
</dbReference>
<dbReference type="EC" id="3.6.1.66" evidence="10"/>
<comment type="catalytic activity">
    <reaction evidence="8 10">
        <text>dITP + H2O = dIMP + diphosphate + H(+)</text>
        <dbReference type="Rhea" id="RHEA:28342"/>
        <dbReference type="ChEBI" id="CHEBI:15377"/>
        <dbReference type="ChEBI" id="CHEBI:15378"/>
        <dbReference type="ChEBI" id="CHEBI:33019"/>
        <dbReference type="ChEBI" id="CHEBI:61194"/>
        <dbReference type="ChEBI" id="CHEBI:61382"/>
        <dbReference type="EC" id="3.6.1.66"/>
    </reaction>
</comment>
<evidence type="ECO:0000256" key="7">
    <source>
        <dbReference type="ARBA" id="ARBA00023080"/>
    </source>
</evidence>
<feature type="binding site" evidence="10">
    <location>
        <position position="85"/>
    </location>
    <ligand>
        <name>substrate</name>
    </ligand>
</feature>
<evidence type="ECO:0000256" key="3">
    <source>
        <dbReference type="ARBA" id="ARBA00022723"/>
    </source>
</evidence>
<evidence type="ECO:0000256" key="10">
    <source>
        <dbReference type="HAMAP-Rule" id="MF_01405"/>
    </source>
</evidence>
<dbReference type="GO" id="GO:0046872">
    <property type="term" value="F:metal ion binding"/>
    <property type="evidence" value="ECO:0007669"/>
    <property type="project" value="UniProtKB-KW"/>
</dbReference>
<proteinExistence type="inferred from homology"/>
<evidence type="ECO:0000256" key="6">
    <source>
        <dbReference type="ARBA" id="ARBA00022842"/>
    </source>
</evidence>
<dbReference type="Proteomes" id="UP000279908">
    <property type="component" value="Unassembled WGS sequence"/>
</dbReference>
<keyword evidence="7 10" id="KW-0546">Nucleotide metabolism</keyword>
<dbReference type="SUPFAM" id="SSF52972">
    <property type="entry name" value="ITPase-like"/>
    <property type="match status" value="1"/>
</dbReference>
<keyword evidence="6 10" id="KW-0460">Magnesium</keyword>
<accession>A0A3S0L5Y2</accession>
<dbReference type="NCBIfam" id="TIGR00042">
    <property type="entry name" value="RdgB/HAM1 family non-canonical purine NTP pyrophosphatase"/>
    <property type="match status" value="1"/>
</dbReference>
<dbReference type="RefSeq" id="WP_126384236.1">
    <property type="nucleotide sequence ID" value="NZ_RXYK01000005.1"/>
</dbReference>
<comment type="caution">
    <text evidence="12">The sequence shown here is derived from an EMBL/GenBank/DDBJ whole genome shotgun (WGS) entry which is preliminary data.</text>
</comment>
<feature type="binding site" evidence="10">
    <location>
        <position position="50"/>
    </location>
    <ligand>
        <name>Mg(2+)</name>
        <dbReference type="ChEBI" id="CHEBI:18420"/>
    </ligand>
</feature>
<dbReference type="EMBL" id="RXYK01000005">
    <property type="protein sequence ID" value="RTY38466.1"/>
    <property type="molecule type" value="Genomic_DNA"/>
</dbReference>
<dbReference type="InterPro" id="IPR020922">
    <property type="entry name" value="dITP/XTP_pyrophosphatase"/>
</dbReference>
<comment type="catalytic activity">
    <reaction evidence="10">
        <text>ITP + H2O = IMP + diphosphate + H(+)</text>
        <dbReference type="Rhea" id="RHEA:29399"/>
        <dbReference type="ChEBI" id="CHEBI:15377"/>
        <dbReference type="ChEBI" id="CHEBI:15378"/>
        <dbReference type="ChEBI" id="CHEBI:33019"/>
        <dbReference type="ChEBI" id="CHEBI:58053"/>
        <dbReference type="ChEBI" id="CHEBI:61402"/>
        <dbReference type="EC" id="3.6.1.66"/>
    </reaction>
</comment>
<reference evidence="12 13" key="1">
    <citation type="submission" date="2018-12" db="EMBL/GenBank/DDBJ databases">
        <authorList>
            <person name="Lunina O.N."/>
            <person name="Grouzdev D.S."/>
            <person name="Gorlenko V.M."/>
            <person name="Savvichev A.S."/>
        </authorList>
    </citation>
    <scope>NUCLEOTIDE SEQUENCE [LARGE SCALE GENOMIC DNA]</scope>
    <source>
        <strain evidence="12 13">BrKhr-17</strain>
    </source>
</reference>
<organism evidence="12 13">
    <name type="scientific">Chlorobium phaeovibrioides</name>
    <dbReference type="NCBI Taxonomy" id="1094"/>
    <lineage>
        <taxon>Bacteria</taxon>
        <taxon>Pseudomonadati</taxon>
        <taxon>Chlorobiota</taxon>
        <taxon>Chlorobiia</taxon>
        <taxon>Chlorobiales</taxon>
        <taxon>Chlorobiaceae</taxon>
        <taxon>Chlorobium/Pelodictyon group</taxon>
        <taxon>Chlorobium</taxon>
    </lineage>
</organism>
<evidence type="ECO:0000256" key="9">
    <source>
        <dbReference type="ARBA" id="ARBA00052017"/>
    </source>
</evidence>
<evidence type="ECO:0000313" key="13">
    <source>
        <dbReference type="Proteomes" id="UP000279908"/>
    </source>
</evidence>
<keyword evidence="3 10" id="KW-0479">Metal-binding</keyword>
<dbReference type="Pfam" id="PF01725">
    <property type="entry name" value="Ham1p_like"/>
    <property type="match status" value="1"/>
</dbReference>
<gene>
    <name evidence="12" type="primary">rdgB</name>
    <name evidence="12" type="ORF">EKD02_05145</name>
</gene>
<dbReference type="InterPro" id="IPR029001">
    <property type="entry name" value="ITPase-like_fam"/>
</dbReference>
<comment type="catalytic activity">
    <reaction evidence="9 10">
        <text>XTP + H2O = XMP + diphosphate + H(+)</text>
        <dbReference type="Rhea" id="RHEA:28610"/>
        <dbReference type="ChEBI" id="CHEBI:15377"/>
        <dbReference type="ChEBI" id="CHEBI:15378"/>
        <dbReference type="ChEBI" id="CHEBI:33019"/>
        <dbReference type="ChEBI" id="CHEBI:57464"/>
        <dbReference type="ChEBI" id="CHEBI:61314"/>
        <dbReference type="EC" id="3.6.1.66"/>
    </reaction>
</comment>
<comment type="cofactor">
    <cofactor evidence="10">
        <name>Mg(2+)</name>
        <dbReference type="ChEBI" id="CHEBI:18420"/>
    </cofactor>
    <text evidence="10">Binds 1 Mg(2+) ion per subunit.</text>
</comment>
<dbReference type="InterPro" id="IPR002637">
    <property type="entry name" value="RdgB/HAM1"/>
</dbReference>
<feature type="binding site" evidence="10">
    <location>
        <position position="199"/>
    </location>
    <ligand>
        <name>substrate</name>
    </ligand>
</feature>
<sequence length="220" mass="23373">MTPISRAPLTIILATANPDKVRELRPLLEGIDPCFSVISLAEAGIAVDIEETETTLEGNAMLKANAIFNLLNGRFPAMIAFADDTGLEVNALGGAPGVYSARYAPVANGEKPTYRDNVTHLLNEMEGEKDRSARFRTVIALKGIVEGKNGTTGIEETIEGLVEGTLTTEADGSGGFGYDPIFMVTAAGKTYGRMSGTEKNSLSHRALATKKAIAFLHTIL</sequence>
<dbReference type="Gene3D" id="3.90.950.10">
    <property type="match status" value="1"/>
</dbReference>
<dbReference type="GO" id="GO:0009146">
    <property type="term" value="P:purine nucleoside triphosphate catabolic process"/>
    <property type="evidence" value="ECO:0007669"/>
    <property type="project" value="UniProtKB-UniRule"/>
</dbReference>
<dbReference type="GO" id="GO:0036220">
    <property type="term" value="F:ITP diphosphatase activity"/>
    <property type="evidence" value="ECO:0007669"/>
    <property type="project" value="UniProtKB-UniRule"/>
</dbReference>
<dbReference type="GO" id="GO:0035870">
    <property type="term" value="F:dITP diphosphatase activity"/>
    <property type="evidence" value="ECO:0007669"/>
    <property type="project" value="UniProtKB-UniRule"/>
</dbReference>
<feature type="binding site" evidence="10">
    <location>
        <begin position="204"/>
        <end position="205"/>
    </location>
    <ligand>
        <name>substrate</name>
    </ligand>
</feature>
<evidence type="ECO:0000256" key="8">
    <source>
        <dbReference type="ARBA" id="ARBA00051875"/>
    </source>
</evidence>